<dbReference type="Pfam" id="PF03031">
    <property type="entry name" value="NIF"/>
    <property type="match status" value="1"/>
</dbReference>
<evidence type="ECO:0000256" key="1">
    <source>
        <dbReference type="ARBA" id="ARBA00004123"/>
    </source>
</evidence>
<dbReference type="Gene3D" id="3.40.50.1000">
    <property type="entry name" value="HAD superfamily/HAD-like"/>
    <property type="match status" value="1"/>
</dbReference>
<evidence type="ECO:0000259" key="9">
    <source>
        <dbReference type="PROSITE" id="PS50969"/>
    </source>
</evidence>
<feature type="compositionally biased region" description="Basic and acidic residues" evidence="7">
    <location>
        <begin position="422"/>
        <end position="436"/>
    </location>
</feature>
<dbReference type="GO" id="GO:0008420">
    <property type="term" value="F:RNA polymerase II CTD heptapeptide repeat phosphatase activity"/>
    <property type="evidence" value="ECO:0007669"/>
    <property type="project" value="UniProtKB-UniRule"/>
</dbReference>
<dbReference type="InterPro" id="IPR004274">
    <property type="entry name" value="FCP1_dom"/>
</dbReference>
<comment type="catalytic activity">
    <reaction evidence="4 6">
        <text>O-phospho-L-seryl-[protein] + H2O = L-seryl-[protein] + phosphate</text>
        <dbReference type="Rhea" id="RHEA:20629"/>
        <dbReference type="Rhea" id="RHEA-COMP:9863"/>
        <dbReference type="Rhea" id="RHEA-COMP:11604"/>
        <dbReference type="ChEBI" id="CHEBI:15377"/>
        <dbReference type="ChEBI" id="CHEBI:29999"/>
        <dbReference type="ChEBI" id="CHEBI:43474"/>
        <dbReference type="ChEBI" id="CHEBI:83421"/>
        <dbReference type="EC" id="3.1.3.16"/>
    </reaction>
</comment>
<dbReference type="Proteomes" id="UP000799640">
    <property type="component" value="Unassembled WGS sequence"/>
</dbReference>
<accession>A0A6G1I2Y1</accession>
<dbReference type="Gene3D" id="3.40.50.10190">
    <property type="entry name" value="BRCT domain"/>
    <property type="match status" value="1"/>
</dbReference>
<feature type="compositionally biased region" description="Acidic residues" evidence="7">
    <location>
        <begin position="664"/>
        <end position="692"/>
    </location>
</feature>
<evidence type="ECO:0000256" key="2">
    <source>
        <dbReference type="ARBA" id="ARBA00022801"/>
    </source>
</evidence>
<dbReference type="EC" id="3.1.3.16" evidence="6"/>
<dbReference type="SMART" id="SM00292">
    <property type="entry name" value="BRCT"/>
    <property type="match status" value="1"/>
</dbReference>
<dbReference type="PROSITE" id="PS50969">
    <property type="entry name" value="FCP1"/>
    <property type="match status" value="1"/>
</dbReference>
<dbReference type="NCBIfam" id="TIGR02250">
    <property type="entry name" value="FCP1_euk"/>
    <property type="match status" value="1"/>
</dbReference>
<evidence type="ECO:0000256" key="3">
    <source>
        <dbReference type="ARBA" id="ARBA00023242"/>
    </source>
</evidence>
<feature type="compositionally biased region" description="Acidic residues" evidence="7">
    <location>
        <begin position="641"/>
        <end position="655"/>
    </location>
</feature>
<dbReference type="InterPro" id="IPR001357">
    <property type="entry name" value="BRCT_dom"/>
</dbReference>
<feature type="region of interest" description="Disordered" evidence="7">
    <location>
        <begin position="636"/>
        <end position="834"/>
    </location>
</feature>
<dbReference type="Pfam" id="PF00533">
    <property type="entry name" value="BRCT"/>
    <property type="match status" value="1"/>
</dbReference>
<evidence type="ECO:0000256" key="5">
    <source>
        <dbReference type="ARBA" id="ARBA00048336"/>
    </source>
</evidence>
<dbReference type="InterPro" id="IPR036420">
    <property type="entry name" value="BRCT_dom_sf"/>
</dbReference>
<protein>
    <recommendedName>
        <fullName evidence="6">RNA polymerase II subunit A C-terminal domain phosphatase</fullName>
        <ecNumber evidence="6">3.1.3.16</ecNumber>
    </recommendedName>
</protein>
<evidence type="ECO:0000256" key="6">
    <source>
        <dbReference type="RuleBase" id="RU366066"/>
    </source>
</evidence>
<comment type="subcellular location">
    <subcellularLocation>
        <location evidence="1 6">Nucleus</location>
    </subcellularLocation>
</comment>
<keyword evidence="2 6" id="KW-0378">Hydrolase</keyword>
<dbReference type="PANTHER" id="PTHR23081:SF36">
    <property type="entry name" value="RNA POLYMERASE II SUBUNIT A C-TERMINAL DOMAIN PHOSPHATASE"/>
    <property type="match status" value="1"/>
</dbReference>
<evidence type="ECO:0000313" key="10">
    <source>
        <dbReference type="EMBL" id="KAF2402429.1"/>
    </source>
</evidence>
<dbReference type="InterPro" id="IPR036412">
    <property type="entry name" value="HAD-like_sf"/>
</dbReference>
<comment type="catalytic activity">
    <reaction evidence="5 6">
        <text>O-phospho-L-threonyl-[protein] + H2O = L-threonyl-[protein] + phosphate</text>
        <dbReference type="Rhea" id="RHEA:47004"/>
        <dbReference type="Rhea" id="RHEA-COMP:11060"/>
        <dbReference type="Rhea" id="RHEA-COMP:11605"/>
        <dbReference type="ChEBI" id="CHEBI:15377"/>
        <dbReference type="ChEBI" id="CHEBI:30013"/>
        <dbReference type="ChEBI" id="CHEBI:43474"/>
        <dbReference type="ChEBI" id="CHEBI:61977"/>
        <dbReference type="EC" id="3.1.3.16"/>
    </reaction>
</comment>
<name>A0A6G1I2Y1_9PEZI</name>
<dbReference type="EMBL" id="ML996691">
    <property type="protein sequence ID" value="KAF2402429.1"/>
    <property type="molecule type" value="Genomic_DNA"/>
</dbReference>
<dbReference type="SUPFAM" id="SSF56784">
    <property type="entry name" value="HAD-like"/>
    <property type="match status" value="1"/>
</dbReference>
<dbReference type="SMART" id="SM00577">
    <property type="entry name" value="CPDc"/>
    <property type="match status" value="1"/>
</dbReference>
<dbReference type="AlphaFoldDB" id="A0A6G1I2Y1"/>
<proteinExistence type="predicted"/>
<feature type="compositionally biased region" description="Basic and acidic residues" evidence="7">
    <location>
        <begin position="815"/>
        <end position="826"/>
    </location>
</feature>
<feature type="domain" description="BRCT" evidence="8">
    <location>
        <begin position="518"/>
        <end position="612"/>
    </location>
</feature>
<feature type="domain" description="FCP1 homology" evidence="9">
    <location>
        <begin position="156"/>
        <end position="336"/>
    </location>
</feature>
<evidence type="ECO:0000313" key="11">
    <source>
        <dbReference type="Proteomes" id="UP000799640"/>
    </source>
</evidence>
<keyword evidence="3 6" id="KW-0539">Nucleus</keyword>
<organism evidence="10 11">
    <name type="scientific">Trichodelitschia bisporula</name>
    <dbReference type="NCBI Taxonomy" id="703511"/>
    <lineage>
        <taxon>Eukaryota</taxon>
        <taxon>Fungi</taxon>
        <taxon>Dikarya</taxon>
        <taxon>Ascomycota</taxon>
        <taxon>Pezizomycotina</taxon>
        <taxon>Dothideomycetes</taxon>
        <taxon>Dothideomycetes incertae sedis</taxon>
        <taxon>Phaeotrichales</taxon>
        <taxon>Phaeotrichaceae</taxon>
        <taxon>Trichodelitschia</taxon>
    </lineage>
</organism>
<dbReference type="CDD" id="cd17729">
    <property type="entry name" value="BRCT_CTDP1"/>
    <property type="match status" value="1"/>
</dbReference>
<comment type="function">
    <text evidence="6">This promotes the activity of RNA polymerase II.</text>
</comment>
<gene>
    <name evidence="10" type="ORF">EJ06DRAFT_528541</name>
</gene>
<evidence type="ECO:0000256" key="7">
    <source>
        <dbReference type="SAM" id="MobiDB-lite"/>
    </source>
</evidence>
<feature type="compositionally biased region" description="Polar residues" evidence="7">
    <location>
        <begin position="753"/>
        <end position="765"/>
    </location>
</feature>
<sequence>MLIRSTQALHYPITVTELLVQPGDAVDRFAPLFTYTYKSTVTEGNKYGDERVVEKTWPAEFQSEIDGKVLSWKIKAGDVIKADRILLVEIEEPCKHEVQFAGLCTSCYKDMTEVDYVTTRPNASRATINMSHSHTALKVSQEEAGRASEAARRRLLSTRKLSLVVDLDQTIIHATVDPTVAEWQKDPSNPNYEAVKDVKAFQLVDDGPGGRGCWYYIKMRPGLEQFLEQISQLYELHIYTMGTRAYAQNIAKIVDPQQKYFGDRILSRDESGSLTVKTLQRLFPVDTKMVVIIDDRGDVWQWSPNLIKVVPYDFFVGIGDINSSFLPKRSDILKAALPAISTTEILAVSAEASATGLEGGPVEPGVKVPGPADNASTLEQQIVAMAGGDNPNLLEEQSHKQEEAIAAQVTDRPLLKKQELLDKQDEEAGKENRDDDTSSEGSAHRSRHNLLQDNDTELSWLQMNLETVHQKFYADYEENISLSPGGRLAELRGDKWQDKPIVDDFILIPDVKDIMPPLKEQVLSGVVLCITGIIPQGINHQITDLGMWAKSFGASISPALTKRTTHVIGVPDRRTKKVRQASRYPGIKIVTLKWLLECFTRWTRVNEKPYLIEVEQYNGPNESLPFDEYEAGMILTPSEAGDNDGPDGLAEDDDVISPSNESPIEVDDGQWAEMDEELKEFLGDDEDDTDYDTDTKSVDFESDASTRSTADKDSRKRKRGTESADASDAEDTDSSVGHRGSQLQKRKKRALERTSSLANVTSVDNASGLPSPDATGPDEDAGEGQANGRTTHNSKTDDAVDGGDDDDEAMDDLEREMLAEFSKSDDSVAYTVAD</sequence>
<dbReference type="SUPFAM" id="SSF52113">
    <property type="entry name" value="BRCT domain"/>
    <property type="match status" value="1"/>
</dbReference>
<dbReference type="InterPro" id="IPR011947">
    <property type="entry name" value="FCP1_euk"/>
</dbReference>
<dbReference type="InterPro" id="IPR039189">
    <property type="entry name" value="Fcp1"/>
</dbReference>
<keyword evidence="11" id="KW-1185">Reference proteome</keyword>
<dbReference type="CDD" id="cd07521">
    <property type="entry name" value="HAD_FCP1-like"/>
    <property type="match status" value="1"/>
</dbReference>
<dbReference type="PANTHER" id="PTHR23081">
    <property type="entry name" value="RNA POLYMERASE II CTD PHOSPHATASE"/>
    <property type="match status" value="1"/>
</dbReference>
<dbReference type="PROSITE" id="PS50172">
    <property type="entry name" value="BRCT"/>
    <property type="match status" value="1"/>
</dbReference>
<reference evidence="10" key="1">
    <citation type="journal article" date="2020" name="Stud. Mycol.">
        <title>101 Dothideomycetes genomes: a test case for predicting lifestyles and emergence of pathogens.</title>
        <authorList>
            <person name="Haridas S."/>
            <person name="Albert R."/>
            <person name="Binder M."/>
            <person name="Bloem J."/>
            <person name="Labutti K."/>
            <person name="Salamov A."/>
            <person name="Andreopoulos B."/>
            <person name="Baker S."/>
            <person name="Barry K."/>
            <person name="Bills G."/>
            <person name="Bluhm B."/>
            <person name="Cannon C."/>
            <person name="Castanera R."/>
            <person name="Culley D."/>
            <person name="Daum C."/>
            <person name="Ezra D."/>
            <person name="Gonzalez J."/>
            <person name="Henrissat B."/>
            <person name="Kuo A."/>
            <person name="Liang C."/>
            <person name="Lipzen A."/>
            <person name="Lutzoni F."/>
            <person name="Magnuson J."/>
            <person name="Mondo S."/>
            <person name="Nolan M."/>
            <person name="Ohm R."/>
            <person name="Pangilinan J."/>
            <person name="Park H.-J."/>
            <person name="Ramirez L."/>
            <person name="Alfaro M."/>
            <person name="Sun H."/>
            <person name="Tritt A."/>
            <person name="Yoshinaga Y."/>
            <person name="Zwiers L.-H."/>
            <person name="Turgeon B."/>
            <person name="Goodwin S."/>
            <person name="Spatafora J."/>
            <person name="Crous P."/>
            <person name="Grigoriev I."/>
        </authorList>
    </citation>
    <scope>NUCLEOTIDE SEQUENCE</scope>
    <source>
        <strain evidence="10">CBS 262.69</strain>
    </source>
</reference>
<evidence type="ECO:0000259" key="8">
    <source>
        <dbReference type="PROSITE" id="PS50172"/>
    </source>
</evidence>
<dbReference type="GO" id="GO:0005634">
    <property type="term" value="C:nucleus"/>
    <property type="evidence" value="ECO:0007669"/>
    <property type="project" value="UniProtKB-SubCell"/>
</dbReference>
<feature type="region of interest" description="Disordered" evidence="7">
    <location>
        <begin position="422"/>
        <end position="450"/>
    </location>
</feature>
<evidence type="ECO:0000256" key="4">
    <source>
        <dbReference type="ARBA" id="ARBA00047761"/>
    </source>
</evidence>
<feature type="compositionally biased region" description="Acidic residues" evidence="7">
    <location>
        <begin position="799"/>
        <end position="814"/>
    </location>
</feature>
<dbReference type="FunFam" id="3.40.50.1000:FF:000142">
    <property type="entry name" value="Similar to FCP1-like phosphatase"/>
    <property type="match status" value="1"/>
</dbReference>
<dbReference type="InterPro" id="IPR023214">
    <property type="entry name" value="HAD_sf"/>
</dbReference>
<dbReference type="OrthoDB" id="10249888at2759"/>